<dbReference type="EMBL" id="SNVV01000001">
    <property type="protein sequence ID" value="TDN57143.1"/>
    <property type="molecule type" value="Genomic_DNA"/>
</dbReference>
<sequence>MPTQTEARLAALEARIECLNLLVVSLMSANQNQASLRFAIERALRLHDANAIYQMRLSDEQIDRVGVMLQDYIGTLVPEREAAAPVG</sequence>
<protein>
    <submittedName>
        <fullName evidence="1">Uncharacterized protein</fullName>
    </submittedName>
</protein>
<evidence type="ECO:0000313" key="2">
    <source>
        <dbReference type="Proteomes" id="UP000295129"/>
    </source>
</evidence>
<gene>
    <name evidence="1" type="ORF">C7389_101529</name>
</gene>
<dbReference type="Proteomes" id="UP000295129">
    <property type="component" value="Unassembled WGS sequence"/>
</dbReference>
<comment type="caution">
    <text evidence="1">The sequence shown here is derived from an EMBL/GenBank/DDBJ whole genome shotgun (WGS) entry which is preliminary data.</text>
</comment>
<accession>A0A4R6EH56</accession>
<dbReference type="AlphaFoldDB" id="A0A4R6EH56"/>
<evidence type="ECO:0000313" key="1">
    <source>
        <dbReference type="EMBL" id="TDN57143.1"/>
    </source>
</evidence>
<name>A0A4R6EH56_9RHOO</name>
<proteinExistence type="predicted"/>
<keyword evidence="2" id="KW-1185">Reference proteome</keyword>
<organism evidence="1 2">
    <name type="scientific">Azoarcus indigens</name>
    <dbReference type="NCBI Taxonomy" id="29545"/>
    <lineage>
        <taxon>Bacteria</taxon>
        <taxon>Pseudomonadati</taxon>
        <taxon>Pseudomonadota</taxon>
        <taxon>Betaproteobacteria</taxon>
        <taxon>Rhodocyclales</taxon>
        <taxon>Zoogloeaceae</taxon>
        <taxon>Azoarcus</taxon>
    </lineage>
</organism>
<dbReference type="RefSeq" id="WP_133588047.1">
    <property type="nucleotide sequence ID" value="NZ_SNVV01000001.1"/>
</dbReference>
<reference evidence="1 2" key="1">
    <citation type="submission" date="2019-03" db="EMBL/GenBank/DDBJ databases">
        <title>Genomic Encyclopedia of Type Strains, Phase IV (KMG-IV): sequencing the most valuable type-strain genomes for metagenomic binning, comparative biology and taxonomic classification.</title>
        <authorList>
            <person name="Goeker M."/>
        </authorList>
    </citation>
    <scope>NUCLEOTIDE SEQUENCE [LARGE SCALE GENOMIC DNA]</scope>
    <source>
        <strain evidence="1 2">DSM 12121</strain>
    </source>
</reference>